<evidence type="ECO:0000256" key="1">
    <source>
        <dbReference type="ARBA" id="ARBA00022737"/>
    </source>
</evidence>
<dbReference type="PANTHER" id="PTHR42855:SF2">
    <property type="entry name" value="DRUG RESISTANCE ABC TRANSPORTER,ATP-BINDING PROTEIN"/>
    <property type="match status" value="1"/>
</dbReference>
<dbReference type="SUPFAM" id="SSF52540">
    <property type="entry name" value="P-loop containing nucleoside triphosphate hydrolases"/>
    <property type="match status" value="2"/>
</dbReference>
<dbReference type="EMBL" id="CP097119">
    <property type="protein sequence ID" value="USS88699.1"/>
    <property type="molecule type" value="Genomic_DNA"/>
</dbReference>
<keyword evidence="7" id="KW-1185">Reference proteome</keyword>
<dbReference type="SMART" id="SM00382">
    <property type="entry name" value="AAA"/>
    <property type="match status" value="2"/>
</dbReference>
<name>A0A9Q9E2E4_9LACO</name>
<dbReference type="InterPro" id="IPR003593">
    <property type="entry name" value="AAA+_ATPase"/>
</dbReference>
<dbReference type="Pfam" id="PF00005">
    <property type="entry name" value="ABC_tran"/>
    <property type="match status" value="2"/>
</dbReference>
<evidence type="ECO:0000313" key="7">
    <source>
        <dbReference type="Proteomes" id="UP001055911"/>
    </source>
</evidence>
<dbReference type="InterPro" id="IPR027417">
    <property type="entry name" value="P-loop_NTPase"/>
</dbReference>
<protein>
    <submittedName>
        <fullName evidence="6">ATP-binding cassette domain-containing protein</fullName>
    </submittedName>
</protein>
<dbReference type="InterPro" id="IPR037118">
    <property type="entry name" value="Val-tRNA_synth_C_sf"/>
</dbReference>
<feature type="region of interest" description="Disordered" evidence="4">
    <location>
        <begin position="542"/>
        <end position="579"/>
    </location>
</feature>
<dbReference type="PANTHER" id="PTHR42855">
    <property type="entry name" value="ABC TRANSPORTER ATP-BINDING SUBUNIT"/>
    <property type="match status" value="1"/>
</dbReference>
<dbReference type="InterPro" id="IPR003439">
    <property type="entry name" value="ABC_transporter-like_ATP-bd"/>
</dbReference>
<evidence type="ECO:0000256" key="3">
    <source>
        <dbReference type="ARBA" id="ARBA00022840"/>
    </source>
</evidence>
<dbReference type="InterPro" id="IPR051309">
    <property type="entry name" value="ABCF_ATPase"/>
</dbReference>
<dbReference type="AlphaFoldDB" id="A0A9Q9E2E4"/>
<keyword evidence="1" id="KW-0677">Repeat</keyword>
<dbReference type="RefSeq" id="WP_252766216.1">
    <property type="nucleotide sequence ID" value="NZ_CP097119.1"/>
</dbReference>
<feature type="domain" description="ABC transporter" evidence="5">
    <location>
        <begin position="328"/>
        <end position="543"/>
    </location>
</feature>
<dbReference type="Gene3D" id="3.40.50.300">
    <property type="entry name" value="P-loop containing nucleotide triphosphate hydrolases"/>
    <property type="match status" value="2"/>
</dbReference>
<gene>
    <name evidence="6" type="ORF">M3M40_04145</name>
</gene>
<dbReference type="InterPro" id="IPR032781">
    <property type="entry name" value="ABC_tran_Xtn"/>
</dbReference>
<dbReference type="InterPro" id="IPR032524">
    <property type="entry name" value="ABC_tran_C"/>
</dbReference>
<proteinExistence type="predicted"/>
<keyword evidence="3 6" id="KW-0067">ATP-binding</keyword>
<dbReference type="GO" id="GO:0005524">
    <property type="term" value="F:ATP binding"/>
    <property type="evidence" value="ECO:0007669"/>
    <property type="project" value="UniProtKB-KW"/>
</dbReference>
<keyword evidence="2" id="KW-0547">Nucleotide-binding</keyword>
<reference evidence="6" key="1">
    <citation type="submission" date="2022-05" db="EMBL/GenBank/DDBJ databases">
        <authorList>
            <person name="Oliphant S.A."/>
            <person name="Watson-Haigh N.S."/>
            <person name="Sumby K.M."/>
            <person name="Gardner J.M."/>
            <person name="Jiranek V."/>
        </authorList>
    </citation>
    <scope>NUCLEOTIDE SEQUENCE</scope>
    <source>
        <strain evidence="6">KI4_B1</strain>
    </source>
</reference>
<feature type="compositionally biased region" description="Basic and acidic residues" evidence="4">
    <location>
        <begin position="557"/>
        <end position="579"/>
    </location>
</feature>
<feature type="compositionally biased region" description="Low complexity" evidence="4">
    <location>
        <begin position="614"/>
        <end position="627"/>
    </location>
</feature>
<dbReference type="CDD" id="cd03221">
    <property type="entry name" value="ABCF_EF-3"/>
    <property type="match status" value="2"/>
</dbReference>
<accession>A0A9Q9E2E4</accession>
<dbReference type="Pfam" id="PF12848">
    <property type="entry name" value="ABC_tran_Xtn"/>
    <property type="match status" value="1"/>
</dbReference>
<dbReference type="Proteomes" id="UP001055911">
    <property type="component" value="Chromosome"/>
</dbReference>
<dbReference type="InterPro" id="IPR017871">
    <property type="entry name" value="ABC_transporter-like_CS"/>
</dbReference>
<feature type="compositionally biased region" description="Polar residues" evidence="4">
    <location>
        <begin position="593"/>
        <end position="607"/>
    </location>
</feature>
<dbReference type="Gene3D" id="1.10.287.380">
    <property type="entry name" value="Valyl-tRNA synthetase, C-terminal domain"/>
    <property type="match status" value="1"/>
</dbReference>
<feature type="region of interest" description="Disordered" evidence="4">
    <location>
        <begin position="592"/>
        <end position="627"/>
    </location>
</feature>
<dbReference type="PROSITE" id="PS00211">
    <property type="entry name" value="ABC_TRANSPORTER_1"/>
    <property type="match status" value="1"/>
</dbReference>
<dbReference type="GO" id="GO:0003677">
    <property type="term" value="F:DNA binding"/>
    <property type="evidence" value="ECO:0007669"/>
    <property type="project" value="InterPro"/>
</dbReference>
<feature type="domain" description="ABC transporter" evidence="5">
    <location>
        <begin position="4"/>
        <end position="263"/>
    </location>
</feature>
<evidence type="ECO:0000259" key="5">
    <source>
        <dbReference type="PROSITE" id="PS50893"/>
    </source>
</evidence>
<dbReference type="GO" id="GO:0016887">
    <property type="term" value="F:ATP hydrolysis activity"/>
    <property type="evidence" value="ECO:0007669"/>
    <property type="project" value="InterPro"/>
</dbReference>
<organism evidence="6 7">
    <name type="scientific">Fructilactobacillus cliffordii</name>
    <dbReference type="NCBI Taxonomy" id="2940299"/>
    <lineage>
        <taxon>Bacteria</taxon>
        <taxon>Bacillati</taxon>
        <taxon>Bacillota</taxon>
        <taxon>Bacilli</taxon>
        <taxon>Lactobacillales</taxon>
        <taxon>Lactobacillaceae</taxon>
        <taxon>Fructilactobacillus</taxon>
    </lineage>
</organism>
<dbReference type="PROSITE" id="PS50893">
    <property type="entry name" value="ABC_TRANSPORTER_2"/>
    <property type="match status" value="2"/>
</dbReference>
<dbReference type="FunFam" id="3.40.50.300:FF:000011">
    <property type="entry name" value="Putative ABC transporter ATP-binding component"/>
    <property type="match status" value="1"/>
</dbReference>
<sequence>MIILQAQQLTKRFNGSPIFNDLNLTINDHSHIGLVGQNGAGKSTLLKLLVDPKTASDGRVTIKQGLSIGYLPQNTGLHSDRTIEAELELPFARLIKMETRIHELETEMSQPAVIADPEKLAAISKTYDQLQADFKRDNGYGYHAEIRTVMSAFGFSTADQNRPINELSGGQQTRVALAKLLLEKPDLLILDEPTNHIDMETTAWLENFLKSYSGALLVVSHDRYFLDQVVNEIYDLENGRLTHYSGNYSFFVKEKQHQLAIAAKKYEKQQHQIKKDEVFIQKNMVRASTTKRAQSRQKQLEKIERVEKPHPQHATAHFQFNPDRKSGEVVLDVEKLGIGYQKELSYPIDLHLKRGQRVAIFGPNGVGKSTLLKTIVGEIPPLRGTINFGTGVQIGYYDQQQARLHPEKDVLHELWDDYPTTPEREIRSILGSFLFSGNAVEKQVSNLSGGERARLLLTKLSMQHDNFLILDEPTNHLDVDSINVLEGALLKFQGTILFVSHDRYFINQLATHIVELSADGSTTYMGNYDYYTAKKAEEAEIAAHEQSEAAPAPSEPVSEKKQQFQRQKDVQRQRRKLERSVQDLEKQLGQLEEQVTQVQTDMTQPENYQDPERSQQLQEQLHQLQSEQQRVEIEWETASVALEELNEA</sequence>
<dbReference type="FunFam" id="3.40.50.300:FF:000309">
    <property type="entry name" value="ABC transporter ATP-binding protein"/>
    <property type="match status" value="1"/>
</dbReference>
<dbReference type="Pfam" id="PF16326">
    <property type="entry name" value="ABC_tran_CTD"/>
    <property type="match status" value="1"/>
</dbReference>
<evidence type="ECO:0000256" key="4">
    <source>
        <dbReference type="SAM" id="MobiDB-lite"/>
    </source>
</evidence>
<evidence type="ECO:0000313" key="6">
    <source>
        <dbReference type="EMBL" id="USS88699.1"/>
    </source>
</evidence>
<evidence type="ECO:0000256" key="2">
    <source>
        <dbReference type="ARBA" id="ARBA00022741"/>
    </source>
</evidence>